<accession>A0AAV4WJS6</accession>
<dbReference type="EMBL" id="BPLR01016169">
    <property type="protein sequence ID" value="GIY81813.1"/>
    <property type="molecule type" value="Genomic_DNA"/>
</dbReference>
<sequence length="168" mass="18719">MSLLTEKILEANIKRERTAQSYLYRLVYADGGTPDAISRGLLIMWLSTEVTNCSSRGTLSSPIPVIIPVLKLILVLIFVTGDILKGPNSPKAGEKNVCFVFLHSSGIQNIGSMVSHPPQLETFFFTPLAIGFPTSCWERSGQKKRWENPVKDEKGWEQIGMRTSDIHL</sequence>
<gene>
    <name evidence="1" type="ORF">CEXT_715821</name>
</gene>
<comment type="caution">
    <text evidence="1">The sequence shown here is derived from an EMBL/GenBank/DDBJ whole genome shotgun (WGS) entry which is preliminary data.</text>
</comment>
<proteinExistence type="predicted"/>
<organism evidence="1 2">
    <name type="scientific">Caerostris extrusa</name>
    <name type="common">Bark spider</name>
    <name type="synonym">Caerostris bankana</name>
    <dbReference type="NCBI Taxonomy" id="172846"/>
    <lineage>
        <taxon>Eukaryota</taxon>
        <taxon>Metazoa</taxon>
        <taxon>Ecdysozoa</taxon>
        <taxon>Arthropoda</taxon>
        <taxon>Chelicerata</taxon>
        <taxon>Arachnida</taxon>
        <taxon>Araneae</taxon>
        <taxon>Araneomorphae</taxon>
        <taxon>Entelegynae</taxon>
        <taxon>Araneoidea</taxon>
        <taxon>Araneidae</taxon>
        <taxon>Caerostris</taxon>
    </lineage>
</organism>
<dbReference type="Proteomes" id="UP001054945">
    <property type="component" value="Unassembled WGS sequence"/>
</dbReference>
<dbReference type="AlphaFoldDB" id="A0AAV4WJS6"/>
<name>A0AAV4WJS6_CAEEX</name>
<reference evidence="1 2" key="1">
    <citation type="submission" date="2021-06" db="EMBL/GenBank/DDBJ databases">
        <title>Caerostris extrusa draft genome.</title>
        <authorList>
            <person name="Kono N."/>
            <person name="Arakawa K."/>
        </authorList>
    </citation>
    <scope>NUCLEOTIDE SEQUENCE [LARGE SCALE GENOMIC DNA]</scope>
</reference>
<evidence type="ECO:0000313" key="2">
    <source>
        <dbReference type="Proteomes" id="UP001054945"/>
    </source>
</evidence>
<keyword evidence="2" id="KW-1185">Reference proteome</keyword>
<evidence type="ECO:0000313" key="1">
    <source>
        <dbReference type="EMBL" id="GIY81813.1"/>
    </source>
</evidence>
<protein>
    <submittedName>
        <fullName evidence="1">Uncharacterized protein</fullName>
    </submittedName>
</protein>